<dbReference type="EMBL" id="JBEAFC010000004">
    <property type="protein sequence ID" value="KAL1560498.1"/>
    <property type="molecule type" value="Genomic_DNA"/>
</dbReference>
<proteinExistence type="predicted"/>
<evidence type="ECO:0000313" key="2">
    <source>
        <dbReference type="Proteomes" id="UP001567538"/>
    </source>
</evidence>
<name>A0ABD1HZ16_SALDI</name>
<comment type="caution">
    <text evidence="1">The sequence shown here is derived from an EMBL/GenBank/DDBJ whole genome shotgun (WGS) entry which is preliminary data.</text>
</comment>
<dbReference type="AlphaFoldDB" id="A0ABD1HZ16"/>
<accession>A0ABD1HZ16</accession>
<keyword evidence="2" id="KW-1185">Reference proteome</keyword>
<organism evidence="1 2">
    <name type="scientific">Salvia divinorum</name>
    <name type="common">Maria pastora</name>
    <name type="synonym">Diviner's sage</name>
    <dbReference type="NCBI Taxonomy" id="28513"/>
    <lineage>
        <taxon>Eukaryota</taxon>
        <taxon>Viridiplantae</taxon>
        <taxon>Streptophyta</taxon>
        <taxon>Embryophyta</taxon>
        <taxon>Tracheophyta</taxon>
        <taxon>Spermatophyta</taxon>
        <taxon>Magnoliopsida</taxon>
        <taxon>eudicotyledons</taxon>
        <taxon>Gunneridae</taxon>
        <taxon>Pentapetalae</taxon>
        <taxon>asterids</taxon>
        <taxon>lamiids</taxon>
        <taxon>Lamiales</taxon>
        <taxon>Lamiaceae</taxon>
        <taxon>Nepetoideae</taxon>
        <taxon>Mentheae</taxon>
        <taxon>Salviinae</taxon>
        <taxon>Salvia</taxon>
        <taxon>Salvia subgen. Calosphace</taxon>
    </lineage>
</organism>
<sequence>MVKEEGTFEELSENDAILTRKAREGRSVLNSYHCQLACFDEHALAANLSSAVKDLQVENSNVISKTKDAVVLLQDVLLGKHAEVIKETLQQFEVSRHTWWSAFYRVNEALAEISRLARNGQP</sequence>
<dbReference type="Proteomes" id="UP001567538">
    <property type="component" value="Unassembled WGS sequence"/>
</dbReference>
<gene>
    <name evidence="1" type="ORF">AAHA92_10701</name>
</gene>
<reference evidence="1 2" key="1">
    <citation type="submission" date="2024-06" db="EMBL/GenBank/DDBJ databases">
        <title>A chromosome level genome sequence of Diviner's sage (Salvia divinorum).</title>
        <authorList>
            <person name="Ford S.A."/>
            <person name="Ro D.-K."/>
            <person name="Ness R.W."/>
            <person name="Phillips M.A."/>
        </authorList>
    </citation>
    <scope>NUCLEOTIDE SEQUENCE [LARGE SCALE GENOMIC DNA]</scope>
    <source>
        <strain evidence="1">SAF-2024a</strain>
        <tissue evidence="1">Leaf</tissue>
    </source>
</reference>
<evidence type="ECO:0000313" key="1">
    <source>
        <dbReference type="EMBL" id="KAL1560498.1"/>
    </source>
</evidence>
<protein>
    <submittedName>
        <fullName evidence="1">ABC transporter C family member 12-like</fullName>
    </submittedName>
</protein>